<dbReference type="Gene3D" id="3.40.50.720">
    <property type="entry name" value="NAD(P)-binding Rossmann-like Domain"/>
    <property type="match status" value="1"/>
</dbReference>
<accession>A0A8J3Z6H4</accession>
<organism evidence="2 3">
    <name type="scientific">Virgisporangium aurantiacum</name>
    <dbReference type="NCBI Taxonomy" id="175570"/>
    <lineage>
        <taxon>Bacteria</taxon>
        <taxon>Bacillati</taxon>
        <taxon>Actinomycetota</taxon>
        <taxon>Actinomycetes</taxon>
        <taxon>Micromonosporales</taxon>
        <taxon>Micromonosporaceae</taxon>
        <taxon>Virgisporangium</taxon>
    </lineage>
</organism>
<protein>
    <submittedName>
        <fullName evidence="2">NADH-flavin reductase</fullName>
    </submittedName>
</protein>
<dbReference type="Proteomes" id="UP000612585">
    <property type="component" value="Unassembled WGS sequence"/>
</dbReference>
<dbReference type="InterPro" id="IPR051606">
    <property type="entry name" value="Polyketide_Oxido-like"/>
</dbReference>
<evidence type="ECO:0000313" key="3">
    <source>
        <dbReference type="Proteomes" id="UP000612585"/>
    </source>
</evidence>
<dbReference type="GO" id="GO:0004074">
    <property type="term" value="F:biliverdin reductase [NAD(P)H] activity"/>
    <property type="evidence" value="ECO:0007669"/>
    <property type="project" value="TreeGrafter"/>
</dbReference>
<dbReference type="PANTHER" id="PTHR43355">
    <property type="entry name" value="FLAVIN REDUCTASE (NADPH)"/>
    <property type="match status" value="1"/>
</dbReference>
<dbReference type="SUPFAM" id="SSF51735">
    <property type="entry name" value="NAD(P)-binding Rossmann-fold domains"/>
    <property type="match status" value="1"/>
</dbReference>
<dbReference type="InterPro" id="IPR036291">
    <property type="entry name" value="NAD(P)-bd_dom_sf"/>
</dbReference>
<evidence type="ECO:0000313" key="2">
    <source>
        <dbReference type="EMBL" id="GIJ56121.1"/>
    </source>
</evidence>
<proteinExistence type="predicted"/>
<evidence type="ECO:0000259" key="1">
    <source>
        <dbReference type="Pfam" id="PF13460"/>
    </source>
</evidence>
<dbReference type="InterPro" id="IPR016040">
    <property type="entry name" value="NAD(P)-bd_dom"/>
</dbReference>
<reference evidence="2" key="1">
    <citation type="submission" date="2021-01" db="EMBL/GenBank/DDBJ databases">
        <title>Whole genome shotgun sequence of Virgisporangium aurantiacum NBRC 16421.</title>
        <authorList>
            <person name="Komaki H."/>
            <person name="Tamura T."/>
        </authorList>
    </citation>
    <scope>NUCLEOTIDE SEQUENCE</scope>
    <source>
        <strain evidence="2">NBRC 16421</strain>
    </source>
</reference>
<gene>
    <name evidence="2" type="ORF">Vau01_036370</name>
</gene>
<dbReference type="PANTHER" id="PTHR43355:SF2">
    <property type="entry name" value="FLAVIN REDUCTASE (NADPH)"/>
    <property type="match status" value="1"/>
</dbReference>
<dbReference type="Pfam" id="PF13460">
    <property type="entry name" value="NAD_binding_10"/>
    <property type="match status" value="1"/>
</dbReference>
<dbReference type="GO" id="GO:0042602">
    <property type="term" value="F:riboflavin reductase (NADPH) activity"/>
    <property type="evidence" value="ECO:0007669"/>
    <property type="project" value="TreeGrafter"/>
</dbReference>
<keyword evidence="3" id="KW-1185">Reference proteome</keyword>
<name>A0A8J3Z6H4_9ACTN</name>
<dbReference type="AlphaFoldDB" id="A0A8J3Z6H4"/>
<sequence>MTLAGTVGGVRLTILAATGGIGRELLRQAIAAGHDVTAVVRNPARLPDTPARVVATDLAAPDPALLRDAVAGNDAVLSGLGARTGAEAGVASRGTRAVVEAMRASGVRRIVVVSAASVGTVPSPGRPHPPRHNPGDGPFIRYVATPLAKAAFGRHYADLALMEDVLRDSGLDWTVSRPPRLLNVALRRRYRTAIGRNVRGGAFISRAHVAEHMLDMLDRPETYHRDIGIAY</sequence>
<comment type="caution">
    <text evidence="2">The sequence shown here is derived from an EMBL/GenBank/DDBJ whole genome shotgun (WGS) entry which is preliminary data.</text>
</comment>
<dbReference type="EMBL" id="BOPG01000023">
    <property type="protein sequence ID" value="GIJ56121.1"/>
    <property type="molecule type" value="Genomic_DNA"/>
</dbReference>
<feature type="domain" description="NAD(P)-binding" evidence="1">
    <location>
        <begin position="17"/>
        <end position="220"/>
    </location>
</feature>